<dbReference type="SUPFAM" id="SSF101473">
    <property type="entry name" value="DhaL-like"/>
    <property type="match status" value="1"/>
</dbReference>
<dbReference type="GO" id="GO:0004371">
    <property type="term" value="F:glycerone kinase activity"/>
    <property type="evidence" value="ECO:0007669"/>
    <property type="project" value="InterPro"/>
</dbReference>
<dbReference type="RefSeq" id="WP_139562745.1">
    <property type="nucleotide sequence ID" value="NZ_JARBEY010000002.1"/>
</dbReference>
<dbReference type="Pfam" id="PF02734">
    <property type="entry name" value="Dak2"/>
    <property type="match status" value="1"/>
</dbReference>
<dbReference type="InterPro" id="IPR004007">
    <property type="entry name" value="DhaL_dom"/>
</dbReference>
<dbReference type="PANTHER" id="PTHR33434">
    <property type="entry name" value="DEGV DOMAIN-CONTAINING PROTEIN DR_1986-RELATED"/>
    <property type="match status" value="1"/>
</dbReference>
<comment type="caution">
    <text evidence="2">The sequence shown here is derived from an EMBL/GenBank/DDBJ whole genome shotgun (WGS) entry which is preliminary data.</text>
</comment>
<accession>A0A5C4TKA0</accession>
<evidence type="ECO:0000259" key="1">
    <source>
        <dbReference type="PROSITE" id="PS51480"/>
    </source>
</evidence>
<protein>
    <recommendedName>
        <fullName evidence="1">DhaL domain-containing protein</fullName>
    </recommendedName>
</protein>
<dbReference type="SMART" id="SM01120">
    <property type="entry name" value="Dak2"/>
    <property type="match status" value="1"/>
</dbReference>
<dbReference type="Pfam" id="PF13684">
    <property type="entry name" value="FakA-like_C"/>
    <property type="match status" value="1"/>
</dbReference>
<dbReference type="InterPro" id="IPR036117">
    <property type="entry name" value="DhaL_dom_sf"/>
</dbReference>
<dbReference type="InterPro" id="IPR050270">
    <property type="entry name" value="DegV_domain_contain"/>
</dbReference>
<gene>
    <name evidence="2" type="ORF">DID87_01495</name>
</gene>
<organism evidence="2 3">
    <name type="scientific">Fructilactobacillus sanfranciscensis</name>
    <name type="common">Lactobacillus sanfranciscensis</name>
    <dbReference type="NCBI Taxonomy" id="1625"/>
    <lineage>
        <taxon>Bacteria</taxon>
        <taxon>Bacillati</taxon>
        <taxon>Bacillota</taxon>
        <taxon>Bacilli</taxon>
        <taxon>Lactobacillales</taxon>
        <taxon>Lactobacillaceae</taxon>
        <taxon>Fructilactobacillus</taxon>
    </lineage>
</organism>
<name>A0A5C4TKA0_FRUSA</name>
<dbReference type="InterPro" id="IPR033470">
    <property type="entry name" value="FakA-like_C"/>
</dbReference>
<dbReference type="PROSITE" id="PS51480">
    <property type="entry name" value="DHAL"/>
    <property type="match status" value="1"/>
</dbReference>
<feature type="domain" description="DhaL" evidence="1">
    <location>
        <begin position="9"/>
        <end position="201"/>
    </location>
</feature>
<dbReference type="PANTHER" id="PTHR33434:SF4">
    <property type="entry name" value="PHOSPHATASE PROTEIN"/>
    <property type="match status" value="1"/>
</dbReference>
<dbReference type="Gene3D" id="1.25.40.340">
    <property type="match status" value="1"/>
</dbReference>
<dbReference type="InterPro" id="IPR019986">
    <property type="entry name" value="YloV-like"/>
</dbReference>
<reference evidence="2 3" key="1">
    <citation type="submission" date="2018-05" db="EMBL/GenBank/DDBJ databases">
        <title>Lactobacillus sanfranciscensis Ah4 draft denome sequence.</title>
        <authorList>
            <person name="Zhang G."/>
        </authorList>
    </citation>
    <scope>NUCLEOTIDE SEQUENCE [LARGE SCALE GENOMIC DNA]</scope>
    <source>
        <strain evidence="2 3">Ah4</strain>
    </source>
</reference>
<sequence length="565" mass="61275">MPVTKITTKEFDQMVQAASVVLKNNAEFINSLNVFPVPDGDTGTNMSLSMESGAKYVSKSTDNTVGGKASALAKGLLMGARGNSGVILSQIFRGFSKDVEGKTTLNAHELANAVTAGAKTAYKSVMKPTEGTILTVVRYAANAGHHAAEETDDCARVMDAIKNGAQEALAKTPELLPVLKQVGVVDSGGQGLTFVFEAFADILNGREASTDVHEKFNVKANQMDQMVNEDHHESAQGQLNPEDIIYGYCTQMTVRFGKGKEVEKKFDYDTFYNYLAPLGDSLLVINDDEVAKVHIHTEHPGKVLTWGQKFGDLINIKIDNMRSQQEEIMENDEEIEHQPITDKKESPKEIAVISVVAGKGLEELFKSLGVTNIISGGQTMNPSTEDIVNAVNNSNAKKAIVLPNNKNIFLAAEQAESLTDIPMKVIHTKTIQQGLTAMFSFNPAASIEENQNEMDDSLDSVKSGQVTAAVRDTKINGLDIKKGSYMGIVDGKIEIIEDTLNDATISMLTKMLDEDSENVTIIFGEGATQSDADQIEAKAIEIDPELEVEIHEGDQPVYPLLISVE</sequence>
<dbReference type="SMART" id="SM01121">
    <property type="entry name" value="Dak1_2"/>
    <property type="match status" value="1"/>
</dbReference>
<dbReference type="Proteomes" id="UP000313312">
    <property type="component" value="Unassembled WGS sequence"/>
</dbReference>
<dbReference type="NCBIfam" id="TIGR03599">
    <property type="entry name" value="YloV"/>
    <property type="match status" value="1"/>
</dbReference>
<dbReference type="InterPro" id="IPR048394">
    <property type="entry name" value="FakA-like_M"/>
</dbReference>
<dbReference type="Pfam" id="PF21645">
    <property type="entry name" value="FakA-like_M"/>
    <property type="match status" value="1"/>
</dbReference>
<dbReference type="AlphaFoldDB" id="A0A5C4TKA0"/>
<evidence type="ECO:0000313" key="3">
    <source>
        <dbReference type="Proteomes" id="UP000313312"/>
    </source>
</evidence>
<dbReference type="EMBL" id="QFCR01000002">
    <property type="protein sequence ID" value="TNK91044.1"/>
    <property type="molecule type" value="Genomic_DNA"/>
</dbReference>
<evidence type="ECO:0000313" key="2">
    <source>
        <dbReference type="EMBL" id="TNK91044.1"/>
    </source>
</evidence>
<proteinExistence type="predicted"/>
<dbReference type="GO" id="GO:0006071">
    <property type="term" value="P:glycerol metabolic process"/>
    <property type="evidence" value="ECO:0007669"/>
    <property type="project" value="InterPro"/>
</dbReference>